<proteinExistence type="predicted"/>
<organism evidence="5 6">
    <name type="scientific">Mariniphaga anaerophila</name>
    <dbReference type="NCBI Taxonomy" id="1484053"/>
    <lineage>
        <taxon>Bacteria</taxon>
        <taxon>Pseudomonadati</taxon>
        <taxon>Bacteroidota</taxon>
        <taxon>Bacteroidia</taxon>
        <taxon>Marinilabiliales</taxon>
        <taxon>Prolixibacteraceae</taxon>
        <taxon>Mariniphaga</taxon>
    </lineage>
</organism>
<dbReference type="OrthoDB" id="9815745at2"/>
<dbReference type="PROSITE" id="PS00198">
    <property type="entry name" value="4FE4S_FER_1"/>
    <property type="match status" value="1"/>
</dbReference>
<gene>
    <name evidence="5" type="ORF">SAMN05444274_104425</name>
</gene>
<dbReference type="SUPFAM" id="SSF46548">
    <property type="entry name" value="alpha-helical ferredoxin"/>
    <property type="match status" value="1"/>
</dbReference>
<dbReference type="InterPro" id="IPR017900">
    <property type="entry name" value="4Fe4S_Fe_S_CS"/>
</dbReference>
<sequence>MTTTHFQEELLVEIKNQGADFIHFVDISHLSGEQNKGYPTAILFGIALSKTYLRKVAGTPDYVEQMKSSKTIENDEFYLTEMKTDGIANRIEEFLVENKFEAYSQSENNIIKTGYFNKEHRKTPLPHKTIAMHAGIGWIGKHNLLVTPKYGSAISMCSVLTNAPLKSKREEPMDSRCGDCTICRKVCKTGAIKGNLWEYGIAREKIIDVFSCTTCFQCVVQCPWTQKYFNNN</sequence>
<evidence type="ECO:0000313" key="5">
    <source>
        <dbReference type="EMBL" id="SHF32409.1"/>
    </source>
</evidence>
<dbReference type="AlphaFoldDB" id="A0A1M5AQ99"/>
<evidence type="ECO:0000313" key="6">
    <source>
        <dbReference type="Proteomes" id="UP000184164"/>
    </source>
</evidence>
<dbReference type="Proteomes" id="UP000184164">
    <property type="component" value="Unassembled WGS sequence"/>
</dbReference>
<accession>A0A1M5AQ99</accession>
<protein>
    <recommendedName>
        <fullName evidence="4">4Fe-4S ferredoxin-type domain-containing protein</fullName>
    </recommendedName>
</protein>
<evidence type="ECO:0000256" key="3">
    <source>
        <dbReference type="ARBA" id="ARBA00023014"/>
    </source>
</evidence>
<dbReference type="PANTHER" id="PTHR42827">
    <property type="entry name" value="IRON-SULFUR CLUSTER-BINDING PROTEIN-RELATED"/>
    <property type="match status" value="1"/>
</dbReference>
<keyword evidence="6" id="KW-1185">Reference proteome</keyword>
<feature type="domain" description="4Fe-4S ferredoxin-type" evidence="4">
    <location>
        <begin position="203"/>
        <end position="232"/>
    </location>
</feature>
<dbReference type="PANTHER" id="PTHR42827:SF1">
    <property type="entry name" value="IRON-SULFUR CLUSTER-BINDING PROTEIN"/>
    <property type="match status" value="1"/>
</dbReference>
<name>A0A1M5AQ99_9BACT</name>
<keyword evidence="2" id="KW-0408">Iron</keyword>
<evidence type="ECO:0000256" key="1">
    <source>
        <dbReference type="ARBA" id="ARBA00022723"/>
    </source>
</evidence>
<dbReference type="GO" id="GO:0046872">
    <property type="term" value="F:metal ion binding"/>
    <property type="evidence" value="ECO:0007669"/>
    <property type="project" value="UniProtKB-KW"/>
</dbReference>
<dbReference type="Gene3D" id="3.30.70.20">
    <property type="match status" value="1"/>
</dbReference>
<dbReference type="InterPro" id="IPR017896">
    <property type="entry name" value="4Fe4S_Fe-S-bd"/>
</dbReference>
<keyword evidence="3" id="KW-0411">Iron-sulfur</keyword>
<keyword evidence="1" id="KW-0479">Metal-binding</keyword>
<dbReference type="GO" id="GO:0051536">
    <property type="term" value="F:iron-sulfur cluster binding"/>
    <property type="evidence" value="ECO:0007669"/>
    <property type="project" value="UniProtKB-KW"/>
</dbReference>
<evidence type="ECO:0000259" key="4">
    <source>
        <dbReference type="PROSITE" id="PS51379"/>
    </source>
</evidence>
<reference evidence="6" key="1">
    <citation type="submission" date="2016-11" db="EMBL/GenBank/DDBJ databases">
        <authorList>
            <person name="Varghese N."/>
            <person name="Submissions S."/>
        </authorList>
    </citation>
    <scope>NUCLEOTIDE SEQUENCE [LARGE SCALE GENOMIC DNA]</scope>
    <source>
        <strain evidence="6">DSM 26910</strain>
    </source>
</reference>
<dbReference type="RefSeq" id="WP_073001729.1">
    <property type="nucleotide sequence ID" value="NZ_FQUM01000004.1"/>
</dbReference>
<dbReference type="EMBL" id="FQUM01000004">
    <property type="protein sequence ID" value="SHF32409.1"/>
    <property type="molecule type" value="Genomic_DNA"/>
</dbReference>
<dbReference type="STRING" id="1484053.SAMN05444274_104425"/>
<evidence type="ECO:0000256" key="2">
    <source>
        <dbReference type="ARBA" id="ARBA00023004"/>
    </source>
</evidence>
<dbReference type="PROSITE" id="PS51379">
    <property type="entry name" value="4FE4S_FER_2"/>
    <property type="match status" value="1"/>
</dbReference>